<accession>A0A2V1D1M1</accession>
<protein>
    <submittedName>
        <fullName evidence="3">HET-domain-containing protein</fullName>
    </submittedName>
</protein>
<dbReference type="Pfam" id="PF06985">
    <property type="entry name" value="HET"/>
    <property type="match status" value="1"/>
</dbReference>
<dbReference type="AlphaFoldDB" id="A0A2V1D1M1"/>
<dbReference type="PANTHER" id="PTHR24148">
    <property type="entry name" value="ANKYRIN REPEAT DOMAIN-CONTAINING PROTEIN 39 HOMOLOG-RELATED"/>
    <property type="match status" value="1"/>
</dbReference>
<feature type="compositionally biased region" description="Basic and acidic residues" evidence="1">
    <location>
        <begin position="24"/>
        <end position="35"/>
    </location>
</feature>
<evidence type="ECO:0000313" key="3">
    <source>
        <dbReference type="EMBL" id="PVH91930.1"/>
    </source>
</evidence>
<evidence type="ECO:0000259" key="2">
    <source>
        <dbReference type="Pfam" id="PF06985"/>
    </source>
</evidence>
<dbReference type="EMBL" id="KZ805752">
    <property type="protein sequence ID" value="PVH91930.1"/>
    <property type="molecule type" value="Genomic_DNA"/>
</dbReference>
<feature type="domain" description="Heterokaryon incompatibility" evidence="2">
    <location>
        <begin position="102"/>
        <end position="236"/>
    </location>
</feature>
<gene>
    <name evidence="3" type="ORF">DM02DRAFT_605998</name>
</gene>
<evidence type="ECO:0000313" key="4">
    <source>
        <dbReference type="Proteomes" id="UP000244855"/>
    </source>
</evidence>
<keyword evidence="4" id="KW-1185">Reference proteome</keyword>
<reference evidence="3 4" key="1">
    <citation type="journal article" date="2018" name="Sci. Rep.">
        <title>Comparative genomics provides insights into the lifestyle and reveals functional heterogeneity of dark septate endophytic fungi.</title>
        <authorList>
            <person name="Knapp D.G."/>
            <person name="Nemeth J.B."/>
            <person name="Barry K."/>
            <person name="Hainaut M."/>
            <person name="Henrissat B."/>
            <person name="Johnson J."/>
            <person name="Kuo A."/>
            <person name="Lim J.H.P."/>
            <person name="Lipzen A."/>
            <person name="Nolan M."/>
            <person name="Ohm R.A."/>
            <person name="Tamas L."/>
            <person name="Grigoriev I.V."/>
            <person name="Spatafora J.W."/>
            <person name="Nagy L.G."/>
            <person name="Kovacs G.M."/>
        </authorList>
    </citation>
    <scope>NUCLEOTIDE SEQUENCE [LARGE SCALE GENOMIC DNA]</scope>
    <source>
        <strain evidence="3 4">DSE2036</strain>
    </source>
</reference>
<proteinExistence type="predicted"/>
<evidence type="ECO:0000256" key="1">
    <source>
        <dbReference type="SAM" id="MobiDB-lite"/>
    </source>
</evidence>
<dbReference type="PANTHER" id="PTHR24148:SF77">
    <property type="entry name" value="HETEROKARYON INCOMPATIBILITY DOMAIN-CONTAINING PROTEIN"/>
    <property type="match status" value="1"/>
</dbReference>
<feature type="region of interest" description="Disordered" evidence="1">
    <location>
        <begin position="22"/>
        <end position="56"/>
    </location>
</feature>
<feature type="compositionally biased region" description="Polar residues" evidence="1">
    <location>
        <begin position="47"/>
        <end position="56"/>
    </location>
</feature>
<dbReference type="Proteomes" id="UP000244855">
    <property type="component" value="Unassembled WGS sequence"/>
</dbReference>
<organism evidence="3 4">
    <name type="scientific">Periconia macrospinosa</name>
    <dbReference type="NCBI Taxonomy" id="97972"/>
    <lineage>
        <taxon>Eukaryota</taxon>
        <taxon>Fungi</taxon>
        <taxon>Dikarya</taxon>
        <taxon>Ascomycota</taxon>
        <taxon>Pezizomycotina</taxon>
        <taxon>Dothideomycetes</taxon>
        <taxon>Pleosporomycetidae</taxon>
        <taxon>Pleosporales</taxon>
        <taxon>Massarineae</taxon>
        <taxon>Periconiaceae</taxon>
        <taxon>Periconia</taxon>
    </lineage>
</organism>
<sequence>MPREGPSRLLRSILHRIWPWKQQGRKDTGDGDHQAGTDASSVVRVTPTKSTAGSSLTEQRASFKYRPLELPTAIRIVVLRRGSGNDPIECRLLHIDRGEIPYEALSYEWGLPSNYDPFISVDGCHVRVRTNLRDALMQIRLKEKNRYIWIDALSIDQVNTEERNHQVQMMGNIYKGAEQVIVWLGPAKDDSDFVMDMFADTRSLARGLDGFQKTQFKAFTALCQRSYWRRVWVVQEMFLAQRWIVHCGSKSISDTNLDESLATIARSSNRHSKKSVMSLAHTHIIWKHRLGENFHTLHQWLRLCVNAQFESTEPRDFIYALLGVANDCRNGQLLPDYKKPLLEVYLETVALCNRGGEVGADFARRLAEKVGLTFDENVQRLISEFNTGTAGRGLDLMAP</sequence>
<dbReference type="OrthoDB" id="5386682at2759"/>
<dbReference type="InterPro" id="IPR052895">
    <property type="entry name" value="HetReg/Transcr_Mod"/>
</dbReference>
<name>A0A2V1D1M1_9PLEO</name>
<dbReference type="InterPro" id="IPR010730">
    <property type="entry name" value="HET"/>
</dbReference>